<dbReference type="Pfam" id="PF13629">
    <property type="entry name" value="T2SS-T3SS_pil_N"/>
    <property type="match status" value="1"/>
</dbReference>
<name>A0A0F5JZB2_9BURK</name>
<dbReference type="InterPro" id="IPR050810">
    <property type="entry name" value="Bact_Secretion_Sys_Channel"/>
</dbReference>
<organism evidence="4 5">
    <name type="scientific">Robbsia andropogonis</name>
    <dbReference type="NCBI Taxonomy" id="28092"/>
    <lineage>
        <taxon>Bacteria</taxon>
        <taxon>Pseudomonadati</taxon>
        <taxon>Pseudomonadota</taxon>
        <taxon>Betaproteobacteria</taxon>
        <taxon>Burkholderiales</taxon>
        <taxon>Burkholderiaceae</taxon>
        <taxon>Robbsia</taxon>
    </lineage>
</organism>
<gene>
    <name evidence="4" type="ORF">WM40_13015</name>
</gene>
<dbReference type="Pfam" id="PF00263">
    <property type="entry name" value="Secretin"/>
    <property type="match status" value="1"/>
</dbReference>
<dbReference type="EMBL" id="LAQU01000012">
    <property type="protein sequence ID" value="KKB63163.1"/>
    <property type="molecule type" value="Genomic_DNA"/>
</dbReference>
<feature type="domain" description="Pilus formation protein N-terminal" evidence="3">
    <location>
        <begin position="27"/>
        <end position="93"/>
    </location>
</feature>
<evidence type="ECO:0000259" key="3">
    <source>
        <dbReference type="Pfam" id="PF13629"/>
    </source>
</evidence>
<dbReference type="InterPro" id="IPR001775">
    <property type="entry name" value="GspD/PilQ"/>
</dbReference>
<accession>A0A0F5JZB2</accession>
<evidence type="ECO:0000313" key="4">
    <source>
        <dbReference type="EMBL" id="KKB63163.1"/>
    </source>
</evidence>
<dbReference type="GO" id="GO:0015627">
    <property type="term" value="C:type II protein secretion system complex"/>
    <property type="evidence" value="ECO:0007669"/>
    <property type="project" value="TreeGrafter"/>
</dbReference>
<dbReference type="RefSeq" id="WP_046153048.1">
    <property type="nucleotide sequence ID" value="NZ_LAQU01000012.1"/>
</dbReference>
<protein>
    <submittedName>
        <fullName evidence="4">Membrane protein</fullName>
    </submittedName>
</protein>
<sequence>MAMLVLPMWASAQSDTTADTARRLAPAPFAMVVSEQRILPASRLSRLAVGDPTVADARPITGGVLIVAKKPGTTTLSLWEGSRTTPRELAVSVRALSSDAMLAKTGGSVQVYGDTAVLSGQIATTADHQAALAVAQQSGAKVVDRSTVGTGGVVQVDVKVVEFSKSVLKEAGFNLFSSRSNGFGFGVFGPSQLSSYTASTTGVSFGNSVGTNMASAFNLVAGPFANGLFANISIMETNGLARVLAEPTLVALSGQSASFLAGGELPVPQSGGLGTTTIVYKQFGVGLTVTPTVLGPGQIALKVAPEASDLDYTHAITESGISIPAISTRRADTTVQLGDGESFVIGGLVSRSTVASVNKVPLLGDLPIIGTFFKNLSYTQDDRELVILVTPHLVKPIAKGVALPLPGAGRDSSTQPVWRSFLGGAASGNDVPGFSR</sequence>
<proteinExistence type="inferred from homology"/>
<dbReference type="PANTHER" id="PTHR30332:SF17">
    <property type="entry name" value="TYPE IV PILIATION SYSTEM PROTEIN DR_0774-RELATED"/>
    <property type="match status" value="1"/>
</dbReference>
<dbReference type="PATRIC" id="fig|28092.6.peg.3059"/>
<dbReference type="PRINTS" id="PR00811">
    <property type="entry name" value="BCTERIALGSPD"/>
</dbReference>
<dbReference type="OrthoDB" id="9775455at2"/>
<dbReference type="GO" id="GO:0009306">
    <property type="term" value="P:protein secretion"/>
    <property type="evidence" value="ECO:0007669"/>
    <property type="project" value="InterPro"/>
</dbReference>
<dbReference type="PANTHER" id="PTHR30332">
    <property type="entry name" value="PROBABLE GENERAL SECRETION PATHWAY PROTEIN D"/>
    <property type="match status" value="1"/>
</dbReference>
<comment type="caution">
    <text evidence="4">The sequence shown here is derived from an EMBL/GenBank/DDBJ whole genome shotgun (WGS) entry which is preliminary data.</text>
</comment>
<keyword evidence="5" id="KW-1185">Reference proteome</keyword>
<dbReference type="InterPro" id="IPR004846">
    <property type="entry name" value="T2SS/T3SS_dom"/>
</dbReference>
<dbReference type="AlphaFoldDB" id="A0A0F5JZB2"/>
<evidence type="ECO:0000313" key="5">
    <source>
        <dbReference type="Proteomes" id="UP000033618"/>
    </source>
</evidence>
<dbReference type="STRING" id="28092.WM40_13015"/>
<feature type="domain" description="Type II/III secretion system secretin-like" evidence="2">
    <location>
        <begin position="235"/>
        <end position="395"/>
    </location>
</feature>
<dbReference type="Proteomes" id="UP000033618">
    <property type="component" value="Unassembled WGS sequence"/>
</dbReference>
<reference evidence="4 5" key="1">
    <citation type="submission" date="2015-03" db="EMBL/GenBank/DDBJ databases">
        <title>Draft Genome Sequence of Burkholderia andropogonis type strain ICMP2807, isolated from Sorghum bicolor.</title>
        <authorList>
            <person name="Lopes-Santos L."/>
            <person name="Castro D.B."/>
            <person name="Ottoboni L.M."/>
            <person name="Park D."/>
            <person name="Weirc B.S."/>
            <person name="Destefano S.A."/>
        </authorList>
    </citation>
    <scope>NUCLEOTIDE SEQUENCE [LARGE SCALE GENOMIC DNA]</scope>
    <source>
        <strain evidence="4 5">ICMP2807</strain>
    </source>
</reference>
<evidence type="ECO:0000259" key="2">
    <source>
        <dbReference type="Pfam" id="PF00263"/>
    </source>
</evidence>
<evidence type="ECO:0000256" key="1">
    <source>
        <dbReference type="RuleBase" id="RU004003"/>
    </source>
</evidence>
<dbReference type="InterPro" id="IPR032789">
    <property type="entry name" value="T2SS-T3SS_pil_N"/>
</dbReference>
<comment type="similarity">
    <text evidence="1">Belongs to the bacterial secretin family.</text>
</comment>